<sequence length="106" mass="11075">MGDSPPAVGQTWSKTLSEPISRPAGRRLRTPEAAAYLGLSVSTLEKMRGAGGGPPFLAMGRAVSYAVADLDAWAAARTVRNTSEARMRLPRRLTPPPASAGRGSGQ</sequence>
<dbReference type="RefSeq" id="WP_216878367.1">
    <property type="nucleotide sequence ID" value="NZ_JAERQM010000007.1"/>
</dbReference>
<reference evidence="3 4" key="1">
    <citation type="submission" date="2021-01" db="EMBL/GenBank/DDBJ databases">
        <title>Roseomonas sp. nov, a bacterium isolated from an oil production mixture in Yumen Oilfield.</title>
        <authorList>
            <person name="Wu D."/>
        </authorList>
    </citation>
    <scope>NUCLEOTIDE SEQUENCE [LARGE SCALE GENOMIC DNA]</scope>
    <source>
        <strain evidence="3 4">ROY-5-3</strain>
    </source>
</reference>
<proteinExistence type="predicted"/>
<evidence type="ECO:0000259" key="2">
    <source>
        <dbReference type="Pfam" id="PF12728"/>
    </source>
</evidence>
<evidence type="ECO:0000313" key="3">
    <source>
        <dbReference type="EMBL" id="MBU8546355.1"/>
    </source>
</evidence>
<keyword evidence="4" id="KW-1185">Reference proteome</keyword>
<dbReference type="Proteomes" id="UP000689967">
    <property type="component" value="Unassembled WGS sequence"/>
</dbReference>
<evidence type="ECO:0000256" key="1">
    <source>
        <dbReference type="SAM" id="MobiDB-lite"/>
    </source>
</evidence>
<accession>A0ABS6HGE4</accession>
<organism evidence="3 4">
    <name type="scientific">Falsiroseomonas oleicola</name>
    <dbReference type="NCBI Taxonomy" id="2801474"/>
    <lineage>
        <taxon>Bacteria</taxon>
        <taxon>Pseudomonadati</taxon>
        <taxon>Pseudomonadota</taxon>
        <taxon>Alphaproteobacteria</taxon>
        <taxon>Acetobacterales</taxon>
        <taxon>Roseomonadaceae</taxon>
        <taxon>Falsiroseomonas</taxon>
    </lineage>
</organism>
<dbReference type="EMBL" id="JAERQM010000007">
    <property type="protein sequence ID" value="MBU8546355.1"/>
    <property type="molecule type" value="Genomic_DNA"/>
</dbReference>
<feature type="domain" description="Helix-turn-helix" evidence="2">
    <location>
        <begin position="28"/>
        <end position="77"/>
    </location>
</feature>
<protein>
    <submittedName>
        <fullName evidence="3">Helix-turn-helix domain-containing protein</fullName>
    </submittedName>
</protein>
<dbReference type="Pfam" id="PF12728">
    <property type="entry name" value="HTH_17"/>
    <property type="match status" value="1"/>
</dbReference>
<name>A0ABS6HGE4_9PROT</name>
<comment type="caution">
    <text evidence="3">The sequence shown here is derived from an EMBL/GenBank/DDBJ whole genome shotgun (WGS) entry which is preliminary data.</text>
</comment>
<evidence type="ECO:0000313" key="4">
    <source>
        <dbReference type="Proteomes" id="UP000689967"/>
    </source>
</evidence>
<feature type="region of interest" description="Disordered" evidence="1">
    <location>
        <begin position="85"/>
        <end position="106"/>
    </location>
</feature>
<dbReference type="InterPro" id="IPR041657">
    <property type="entry name" value="HTH_17"/>
</dbReference>
<feature type="region of interest" description="Disordered" evidence="1">
    <location>
        <begin position="1"/>
        <end position="27"/>
    </location>
</feature>
<gene>
    <name evidence="3" type="ORF">JJQ90_21720</name>
</gene>